<keyword evidence="2" id="KW-1185">Reference proteome</keyword>
<dbReference type="EMBL" id="CM034402">
    <property type="protein sequence ID" value="KAJ0175288.1"/>
    <property type="molecule type" value="Genomic_DNA"/>
</dbReference>
<gene>
    <name evidence="1" type="ORF">K1T71_009429</name>
</gene>
<dbReference type="Proteomes" id="UP000824533">
    <property type="component" value="Linkage Group LG16"/>
</dbReference>
<accession>A0ACC1CUT3</accession>
<evidence type="ECO:0000313" key="2">
    <source>
        <dbReference type="Proteomes" id="UP000824533"/>
    </source>
</evidence>
<organism evidence="1 2">
    <name type="scientific">Dendrolimus kikuchii</name>
    <dbReference type="NCBI Taxonomy" id="765133"/>
    <lineage>
        <taxon>Eukaryota</taxon>
        <taxon>Metazoa</taxon>
        <taxon>Ecdysozoa</taxon>
        <taxon>Arthropoda</taxon>
        <taxon>Hexapoda</taxon>
        <taxon>Insecta</taxon>
        <taxon>Pterygota</taxon>
        <taxon>Neoptera</taxon>
        <taxon>Endopterygota</taxon>
        <taxon>Lepidoptera</taxon>
        <taxon>Glossata</taxon>
        <taxon>Ditrysia</taxon>
        <taxon>Bombycoidea</taxon>
        <taxon>Lasiocampidae</taxon>
        <taxon>Dendrolimus</taxon>
    </lineage>
</organism>
<sequence length="464" mass="52444">MAFKSILMHIAVCCILQGSSEMVPEIVFEIVNDGMEWNLQLLNSIPERSNGVFVLVEGQPARVVVYNISNYIVGGISIKNTYTGSNIITGPMVCESGSSSKCYVQIDKIHFTMGGQWEIQLKNNWIKNYNVSAELYVYIRQSRVPRVTLGSNNVTTYIANYRIKPFDAFGCIVYNDHRFIDMTCNPSTNTDAYTIEWSTRGVKDIGAINNTYDKVSYTNNLIAENDGAYLKCNEISKYPNLYREWIIVRIFFIDNGSISVANNSNFYSAKPISDDDGEGCIKYVNCLYDPDVIKQKNKYCVNSLNTNVTPDLNIVIIPVAAVFGTVAMIVLILCIRNNKMCLKRNKNSTLSPVSYVHSSNQNQNRRSDSSDHLYVYIDVNSLPYPKDIPKSSIKPARPSNRSDNGERSTNHPNENHVVSDKTYNNPGEISAEENYYYEIEEVEDEYSYAYADRIDVLSALQSKT</sequence>
<reference evidence="1 2" key="1">
    <citation type="journal article" date="2021" name="Front. Genet.">
        <title>Chromosome-Level Genome Assembly Reveals Significant Gene Expansion in the Toll and IMD Signaling Pathways of Dendrolimus kikuchii.</title>
        <authorList>
            <person name="Zhou J."/>
            <person name="Wu P."/>
            <person name="Xiong Z."/>
            <person name="Liu N."/>
            <person name="Zhao N."/>
            <person name="Ji M."/>
            <person name="Qiu Y."/>
            <person name="Yang B."/>
        </authorList>
    </citation>
    <scope>NUCLEOTIDE SEQUENCE [LARGE SCALE GENOMIC DNA]</scope>
    <source>
        <strain evidence="1">Ann1</strain>
    </source>
</reference>
<protein>
    <submittedName>
        <fullName evidence="1">Uncharacterized protein</fullName>
    </submittedName>
</protein>
<evidence type="ECO:0000313" key="1">
    <source>
        <dbReference type="EMBL" id="KAJ0175288.1"/>
    </source>
</evidence>
<comment type="caution">
    <text evidence="1">The sequence shown here is derived from an EMBL/GenBank/DDBJ whole genome shotgun (WGS) entry which is preliminary data.</text>
</comment>
<name>A0ACC1CUT3_9NEOP</name>
<proteinExistence type="predicted"/>